<dbReference type="Gene3D" id="3.10.250.10">
    <property type="entry name" value="SRCR-like domain"/>
    <property type="match status" value="4"/>
</dbReference>
<reference evidence="12" key="1">
    <citation type="submission" date="2011-08" db="EMBL/GenBank/DDBJ databases">
        <title>The draft genome of Latimeria chalumnae.</title>
        <authorList>
            <person name="Di Palma F."/>
            <person name="Alfoldi J."/>
            <person name="Johnson J."/>
            <person name="Berlin A."/>
            <person name="Gnerre S."/>
            <person name="Jaffe D."/>
            <person name="MacCallum I."/>
            <person name="Young S."/>
            <person name="Walker B.J."/>
            <person name="Lander E."/>
            <person name="Lindblad-Toh K."/>
        </authorList>
    </citation>
    <scope>NUCLEOTIDE SEQUENCE [LARGE SCALE GENOMIC DNA]</scope>
    <source>
        <strain evidence="12">Wild caught</strain>
    </source>
</reference>
<dbReference type="EMBL" id="AFYH01261992">
    <property type="status" value="NOT_ANNOTATED_CDS"/>
    <property type="molecule type" value="Genomic_DNA"/>
</dbReference>
<dbReference type="PRINTS" id="PR00258">
    <property type="entry name" value="SPERACTRCPTR"/>
</dbReference>
<sequence length="468" mass="50498">GRVEVYHNGEWGTVCDDGWGLEEAEVVCREIGCGSAVSAPGSAAFGKGTGMIWLDDVVCTPAAPSIFNCMAKTLGNANCGHIEDAGVVCSGKFYLHYKVMSSIIIKSKECHSFSFKVYIFMGERWNHFNQCSGRVEVYHSGEWGTVCDDDWGMKDAEVVCRQIGCRSAVSAPGSARFGQGTGRIWLDDVACTPAAASIFNCMGTPWGAHNCDHGEDAGVVCSGRPGEWRIWCPFIKRKLRSQTYSVKEDKVRLMNGSATLLYHLCAGRVEVYHNDKWGTVCDDDWGLEEAEVVCREIGCGSAVSAPGSASYGQGTGTIWLDDVVSTATEASIFNCTAKPWGNSNCNHEEEVFFWCILPCTHEYLRSIILVNGPNQCSGRVEVYHSGEWGTVCDDDWGIEDAQVVCTQIGCGSAVSAPGSARFGQGMGRIWLDDVACTPATASIFNCMVKSWGDHDCGHGEDAGVVCSG</sequence>
<comment type="subunit">
    <text evidence="7">Interacts with LGALS1 and laminin.</text>
</comment>
<feature type="domain" description="SRCR" evidence="10">
    <location>
        <begin position="117"/>
        <end position="222"/>
    </location>
</feature>
<reference evidence="11" key="3">
    <citation type="submission" date="2025-09" db="UniProtKB">
        <authorList>
            <consortium name="Ensembl"/>
        </authorList>
    </citation>
    <scope>IDENTIFICATION</scope>
</reference>
<dbReference type="STRING" id="7897.ENSLACP00000001914"/>
<evidence type="ECO:0000256" key="9">
    <source>
        <dbReference type="PROSITE-ProRule" id="PRU00196"/>
    </source>
</evidence>
<dbReference type="OMA" id="CHREFGI"/>
<dbReference type="SMART" id="SM00202">
    <property type="entry name" value="SR"/>
    <property type="match status" value="4"/>
</dbReference>
<keyword evidence="5" id="KW-0325">Glycoprotein</keyword>
<evidence type="ECO:0000256" key="7">
    <source>
        <dbReference type="ARBA" id="ARBA00064153"/>
    </source>
</evidence>
<reference evidence="11" key="2">
    <citation type="submission" date="2025-08" db="UniProtKB">
        <authorList>
            <consortium name="Ensembl"/>
        </authorList>
    </citation>
    <scope>IDENTIFICATION</scope>
</reference>
<feature type="disulfide bond" evidence="9">
    <location>
        <begin position="160"/>
        <end position="221"/>
    </location>
</feature>
<dbReference type="PROSITE" id="PS50287">
    <property type="entry name" value="SRCR_2"/>
    <property type="match status" value="4"/>
</dbReference>
<evidence type="ECO:0000256" key="1">
    <source>
        <dbReference type="ARBA" id="ARBA00022729"/>
    </source>
</evidence>
<evidence type="ECO:0000259" key="10">
    <source>
        <dbReference type="PROSITE" id="PS50287"/>
    </source>
</evidence>
<organism evidence="11 12">
    <name type="scientific">Latimeria chalumnae</name>
    <name type="common">Coelacanth</name>
    <dbReference type="NCBI Taxonomy" id="7897"/>
    <lineage>
        <taxon>Eukaryota</taxon>
        <taxon>Metazoa</taxon>
        <taxon>Chordata</taxon>
        <taxon>Craniata</taxon>
        <taxon>Vertebrata</taxon>
        <taxon>Euteleostomi</taxon>
        <taxon>Coelacanthiformes</taxon>
        <taxon>Coelacanthidae</taxon>
        <taxon>Latimeria</taxon>
    </lineage>
</organism>
<evidence type="ECO:0000256" key="3">
    <source>
        <dbReference type="ARBA" id="ARBA00023157"/>
    </source>
</evidence>
<dbReference type="EMBL" id="AFYH01261991">
    <property type="status" value="NOT_ANNOTATED_CDS"/>
    <property type="molecule type" value="Genomic_DNA"/>
</dbReference>
<dbReference type="EMBL" id="AFYH01261990">
    <property type="status" value="NOT_ANNOTATED_CDS"/>
    <property type="molecule type" value="Genomic_DNA"/>
</dbReference>
<feature type="disulfide bond" evidence="9">
    <location>
        <begin position="147"/>
        <end position="211"/>
    </location>
</feature>
<keyword evidence="3 9" id="KW-1015">Disulfide bond</keyword>
<proteinExistence type="predicted"/>
<dbReference type="GeneTree" id="ENSGT00940000164475"/>
<feature type="disulfide bond" evidence="9">
    <location>
        <begin position="15"/>
        <end position="79"/>
    </location>
</feature>
<comment type="caution">
    <text evidence="9">Lacks conserved residue(s) required for the propagation of feature annotation.</text>
</comment>
<dbReference type="PANTHER" id="PTHR19331">
    <property type="entry name" value="SCAVENGER RECEPTOR DOMAIN-CONTAINING"/>
    <property type="match status" value="1"/>
</dbReference>
<dbReference type="FunFam" id="3.10.250.10:FF:000007">
    <property type="entry name" value="Soluble scavenger receptor cysteine-rich domain-containing protein SSC5D"/>
    <property type="match status" value="4"/>
</dbReference>
<evidence type="ECO:0000256" key="4">
    <source>
        <dbReference type="ARBA" id="ARBA00023170"/>
    </source>
</evidence>
<accession>H2ZWZ3</accession>
<feature type="disulfide bond" evidence="9">
    <location>
        <begin position="191"/>
        <end position="201"/>
    </location>
</feature>
<protein>
    <recommendedName>
        <fullName evidence="8">Soluble scavenger receptor cysteine-rich domain-containing protein SSC5D</fullName>
    </recommendedName>
</protein>
<evidence type="ECO:0000256" key="8">
    <source>
        <dbReference type="ARBA" id="ARBA00069168"/>
    </source>
</evidence>
<dbReference type="Proteomes" id="UP000008672">
    <property type="component" value="Unassembled WGS sequence"/>
</dbReference>
<dbReference type="PROSITE" id="PS00420">
    <property type="entry name" value="SRCR_1"/>
    <property type="match status" value="1"/>
</dbReference>
<dbReference type="Pfam" id="PF00530">
    <property type="entry name" value="SRCR"/>
    <property type="match status" value="4"/>
</dbReference>
<feature type="domain" description="SRCR" evidence="10">
    <location>
        <begin position="367"/>
        <end position="467"/>
    </location>
</feature>
<feature type="disulfide bond" evidence="9">
    <location>
        <begin position="436"/>
        <end position="446"/>
    </location>
</feature>
<keyword evidence="12" id="KW-1185">Reference proteome</keyword>
<dbReference type="SUPFAM" id="SSF56487">
    <property type="entry name" value="SRCR-like"/>
    <property type="match status" value="4"/>
</dbReference>
<dbReference type="PANTHER" id="PTHR19331:SF487">
    <property type="entry name" value="SOLUBLE SCAVENGER RECEPTOR CYSTEINE-RICH DOMAIN-CONTAINING PROTEIN SSC5D"/>
    <property type="match status" value="1"/>
</dbReference>
<keyword evidence="4" id="KW-0675">Receptor</keyword>
<dbReference type="InterPro" id="IPR036772">
    <property type="entry name" value="SRCR-like_dom_sf"/>
</dbReference>
<dbReference type="InParanoid" id="H2ZWZ3"/>
<feature type="domain" description="SRCR" evidence="10">
    <location>
        <begin position="251"/>
        <end position="356"/>
    </location>
</feature>
<feature type="disulfide bond" evidence="9">
    <location>
        <begin position="405"/>
        <end position="466"/>
    </location>
</feature>
<evidence type="ECO:0000256" key="2">
    <source>
        <dbReference type="ARBA" id="ARBA00022737"/>
    </source>
</evidence>
<feature type="disulfide bond" evidence="9">
    <location>
        <begin position="28"/>
        <end position="89"/>
    </location>
</feature>
<evidence type="ECO:0000313" key="12">
    <source>
        <dbReference type="Proteomes" id="UP000008672"/>
    </source>
</evidence>
<keyword evidence="2" id="KW-0677">Repeat</keyword>
<name>H2ZWZ3_LATCH</name>
<dbReference type="Ensembl" id="ENSLACT00000001928.1">
    <property type="protein sequence ID" value="ENSLACP00000001914.1"/>
    <property type="gene ID" value="ENSLACG00000001711.1"/>
</dbReference>
<feature type="disulfide bond" evidence="9">
    <location>
        <begin position="294"/>
        <end position="355"/>
    </location>
</feature>
<evidence type="ECO:0000256" key="5">
    <source>
        <dbReference type="ARBA" id="ARBA00023180"/>
    </source>
</evidence>
<dbReference type="GO" id="GO:0016020">
    <property type="term" value="C:membrane"/>
    <property type="evidence" value="ECO:0007669"/>
    <property type="project" value="InterPro"/>
</dbReference>
<evidence type="ECO:0000256" key="6">
    <source>
        <dbReference type="ARBA" id="ARBA00058074"/>
    </source>
</evidence>
<dbReference type="AlphaFoldDB" id="H2ZWZ3"/>
<feature type="domain" description="SRCR" evidence="10">
    <location>
        <begin position="1"/>
        <end position="90"/>
    </location>
</feature>
<keyword evidence="1" id="KW-0732">Signal</keyword>
<feature type="disulfide bond" evidence="9">
    <location>
        <begin position="392"/>
        <end position="456"/>
    </location>
</feature>
<dbReference type="eggNOG" id="ENOG502QQ5W">
    <property type="taxonomic scope" value="Eukaryota"/>
</dbReference>
<evidence type="ECO:0000313" key="11">
    <source>
        <dbReference type="Ensembl" id="ENSLACP00000001914.1"/>
    </source>
</evidence>
<feature type="disulfide bond" evidence="9">
    <location>
        <begin position="59"/>
        <end position="69"/>
    </location>
</feature>
<dbReference type="InterPro" id="IPR001190">
    <property type="entry name" value="SRCR"/>
</dbReference>
<dbReference type="HOGENOM" id="CLU_002555_11_2_1"/>
<feature type="disulfide bond" evidence="9">
    <location>
        <begin position="281"/>
        <end position="345"/>
    </location>
</feature>
<comment type="function">
    <text evidence="6">Binds to extracellular matrix proteins. Binds to pathogen-associated molecular patterns (PAMPs) present on the cell walls of Gram-positive and Gram-negative bacteria and fungi, behaving as a pattern recognition receptor (PRR). Induces bacterial and fungal aggregation and subsequent inhibition of PAMP-induced cytokine release. Does not possess intrinsic bactericidal activity. May play a role in the innate defense and homeostasis of certain epithelial surfaces.</text>
</comment>
<dbReference type="EMBL" id="AFYH01261993">
    <property type="status" value="NOT_ANNOTATED_CDS"/>
    <property type="molecule type" value="Genomic_DNA"/>
</dbReference>